<accession>A0A0C3P8V6</accession>
<dbReference type="InParanoid" id="A0A0C3P8V6"/>
<reference evidence="1 2" key="1">
    <citation type="submission" date="2014-04" db="EMBL/GenBank/DDBJ databases">
        <authorList>
            <consortium name="DOE Joint Genome Institute"/>
            <person name="Kuo A."/>
            <person name="Kohler A."/>
            <person name="Costa M.D."/>
            <person name="Nagy L.G."/>
            <person name="Floudas D."/>
            <person name="Copeland A."/>
            <person name="Barry K.W."/>
            <person name="Cichocki N."/>
            <person name="Veneault-Fourrey C."/>
            <person name="LaButti K."/>
            <person name="Lindquist E.A."/>
            <person name="Lipzen A."/>
            <person name="Lundell T."/>
            <person name="Morin E."/>
            <person name="Murat C."/>
            <person name="Sun H."/>
            <person name="Tunlid A."/>
            <person name="Henrissat B."/>
            <person name="Grigoriev I.V."/>
            <person name="Hibbett D.S."/>
            <person name="Martin F."/>
            <person name="Nordberg H.P."/>
            <person name="Cantor M.N."/>
            <person name="Hua S.X."/>
        </authorList>
    </citation>
    <scope>NUCLEOTIDE SEQUENCE [LARGE SCALE GENOMIC DNA]</scope>
    <source>
        <strain evidence="1 2">Marx 270</strain>
    </source>
</reference>
<dbReference type="HOGENOM" id="CLU_043974_1_0_1"/>
<dbReference type="AlphaFoldDB" id="A0A0C3P8V6"/>
<organism evidence="1 2">
    <name type="scientific">Pisolithus tinctorius Marx 270</name>
    <dbReference type="NCBI Taxonomy" id="870435"/>
    <lineage>
        <taxon>Eukaryota</taxon>
        <taxon>Fungi</taxon>
        <taxon>Dikarya</taxon>
        <taxon>Basidiomycota</taxon>
        <taxon>Agaricomycotina</taxon>
        <taxon>Agaricomycetes</taxon>
        <taxon>Agaricomycetidae</taxon>
        <taxon>Boletales</taxon>
        <taxon>Sclerodermatineae</taxon>
        <taxon>Pisolithaceae</taxon>
        <taxon>Pisolithus</taxon>
    </lineage>
</organism>
<name>A0A0C3P8V6_PISTI</name>
<evidence type="ECO:0000313" key="2">
    <source>
        <dbReference type="Proteomes" id="UP000054217"/>
    </source>
</evidence>
<proteinExistence type="predicted"/>
<dbReference type="Proteomes" id="UP000054217">
    <property type="component" value="Unassembled WGS sequence"/>
</dbReference>
<keyword evidence="2" id="KW-1185">Reference proteome</keyword>
<gene>
    <name evidence="1" type="ORF">M404DRAFT_26539</name>
</gene>
<sequence length="244" mass="27175">MALVTEAKCLLDDKEELWEEKVIWMHRWEQKTGEVFPLVEHRQELGINTKIDAADGPTMAEADEAHERWVAKEIAHGRADKDVQMEEEVTQAVGEQGASLMAPAATEKMSHIKVVSQPVWKQSQQTVVESEDKDEPKIIIPPGLILHQETYSWHEVAWSGKAAKASSTKQAADDDDDEVKVVKSHMCMKGKAPVCSQLNAKVMANLSQSLRLLCAEAVESQVAYLCLQVHVNQLTKALEKIGVE</sequence>
<evidence type="ECO:0000313" key="1">
    <source>
        <dbReference type="EMBL" id="KIO03929.1"/>
    </source>
</evidence>
<reference evidence="2" key="2">
    <citation type="submission" date="2015-01" db="EMBL/GenBank/DDBJ databases">
        <title>Evolutionary Origins and Diversification of the Mycorrhizal Mutualists.</title>
        <authorList>
            <consortium name="DOE Joint Genome Institute"/>
            <consortium name="Mycorrhizal Genomics Consortium"/>
            <person name="Kohler A."/>
            <person name="Kuo A."/>
            <person name="Nagy L.G."/>
            <person name="Floudas D."/>
            <person name="Copeland A."/>
            <person name="Barry K.W."/>
            <person name="Cichocki N."/>
            <person name="Veneault-Fourrey C."/>
            <person name="LaButti K."/>
            <person name="Lindquist E.A."/>
            <person name="Lipzen A."/>
            <person name="Lundell T."/>
            <person name="Morin E."/>
            <person name="Murat C."/>
            <person name="Riley R."/>
            <person name="Ohm R."/>
            <person name="Sun H."/>
            <person name="Tunlid A."/>
            <person name="Henrissat B."/>
            <person name="Grigoriev I.V."/>
            <person name="Hibbett D.S."/>
            <person name="Martin F."/>
        </authorList>
    </citation>
    <scope>NUCLEOTIDE SEQUENCE [LARGE SCALE GENOMIC DNA]</scope>
    <source>
        <strain evidence="2">Marx 270</strain>
    </source>
</reference>
<protein>
    <submittedName>
        <fullName evidence="1">Uncharacterized protein</fullName>
    </submittedName>
</protein>
<dbReference type="EMBL" id="KN831973">
    <property type="protein sequence ID" value="KIO03929.1"/>
    <property type="molecule type" value="Genomic_DNA"/>
</dbReference>